<name>A0ACB7CAS8_9ASCO</name>
<accession>A0ACB7CAS8</accession>
<keyword evidence="2" id="KW-1185">Reference proteome</keyword>
<comment type="caution">
    <text evidence="1">The sequence shown here is derived from an EMBL/GenBank/DDBJ whole genome shotgun (WGS) entry which is preliminary data.</text>
</comment>
<reference evidence="1 2" key="1">
    <citation type="journal article" date="2021" name="Commun. Biol.">
        <title>Genomic insights into the host specific adaptation of the Pneumocystis genus.</title>
        <authorList>
            <person name="Cisse O.H."/>
            <person name="Ma L."/>
            <person name="Dekker J.P."/>
            <person name="Khil P.P."/>
            <person name="Youn J.-H."/>
            <person name="Brenchley J.M."/>
            <person name="Blair R."/>
            <person name="Pahar B."/>
            <person name="Chabe M."/>
            <person name="Van Rompay K.K.A."/>
            <person name="Keesler R."/>
            <person name="Sukura A."/>
            <person name="Hirsch V."/>
            <person name="Kutty G."/>
            <person name="Liu Y."/>
            <person name="Peng L."/>
            <person name="Chen J."/>
            <person name="Song J."/>
            <person name="Weissenbacher-Lang C."/>
            <person name="Xu J."/>
            <person name="Upham N.S."/>
            <person name="Stajich J.E."/>
            <person name="Cuomo C.A."/>
            <person name="Cushion M.T."/>
            <person name="Kovacs J.A."/>
        </authorList>
    </citation>
    <scope>NUCLEOTIDE SEQUENCE [LARGE SCALE GENOMIC DNA]</scope>
    <source>
        <strain evidence="1 2">RABM</strain>
    </source>
</reference>
<sequence>MNQHTLFMNSKYYRLNWKPFFLLKRVSSCVFAVGFSGLFIFYYTDSRAAIHTYGTNFILRTFFPPEMGHHIALKAIKWGLGPWDKKSDDESLTLNIWGRTVSNPVGLAAGMDKQGEIINELLDLGFGYVEIGSVTPRPQPGNPSPRFFRLNKDSAVINRYGFNSDGHDVVARRLHDRIFKYAINYSPELRTIPVSHLIKSVNLLNFSNIPKSLRKNKLLAINLGKNKDGDEIDDYIKGIRRLGPYADVLVMNISSPNTPGLRLLQKKSSLESLLSMAVQERDLLSDPKPALCCGGISSGKDAIEYARAGASLVQCYTAFGKVI</sequence>
<evidence type="ECO:0000313" key="2">
    <source>
        <dbReference type="Proteomes" id="UP000768646"/>
    </source>
</evidence>
<gene>
    <name evidence="1" type="ORF">PORY_002195</name>
</gene>
<dbReference type="EMBL" id="JABTEG010000008">
    <property type="protein sequence ID" value="KAG4304485.1"/>
    <property type="molecule type" value="Genomic_DNA"/>
</dbReference>
<proteinExistence type="predicted"/>
<dbReference type="Proteomes" id="UP000768646">
    <property type="component" value="Unassembled WGS sequence"/>
</dbReference>
<organism evidence="1 2">
    <name type="scientific">Pneumocystis oryctolagi</name>
    <dbReference type="NCBI Taxonomy" id="42067"/>
    <lineage>
        <taxon>Eukaryota</taxon>
        <taxon>Fungi</taxon>
        <taxon>Dikarya</taxon>
        <taxon>Ascomycota</taxon>
        <taxon>Taphrinomycotina</taxon>
        <taxon>Pneumocystomycetes</taxon>
        <taxon>Pneumocystaceae</taxon>
        <taxon>Pneumocystis</taxon>
    </lineage>
</organism>
<protein>
    <submittedName>
        <fullName evidence="1">Uncharacterized protein</fullName>
    </submittedName>
</protein>
<evidence type="ECO:0000313" key="1">
    <source>
        <dbReference type="EMBL" id="KAG4304485.1"/>
    </source>
</evidence>